<proteinExistence type="inferred from homology"/>
<dbReference type="SUPFAM" id="SSF102198">
    <property type="entry name" value="Putative cyclase"/>
    <property type="match status" value="1"/>
</dbReference>
<dbReference type="InterPro" id="IPR007325">
    <property type="entry name" value="KFase/CYL"/>
</dbReference>
<dbReference type="InterPro" id="IPR037175">
    <property type="entry name" value="KFase_sf"/>
</dbReference>
<evidence type="ECO:0000256" key="1">
    <source>
        <dbReference type="ARBA" id="ARBA00007865"/>
    </source>
</evidence>
<evidence type="ECO:0000313" key="2">
    <source>
        <dbReference type="EMBL" id="KAF9784095.1"/>
    </source>
</evidence>
<reference evidence="2" key="2">
    <citation type="submission" date="2020-11" db="EMBL/GenBank/DDBJ databases">
        <authorList>
            <consortium name="DOE Joint Genome Institute"/>
            <person name="Kuo A."/>
            <person name="Miyauchi S."/>
            <person name="Kiss E."/>
            <person name="Drula E."/>
            <person name="Kohler A."/>
            <person name="Sanchez-Garcia M."/>
            <person name="Andreopoulos B."/>
            <person name="Barry K.W."/>
            <person name="Bonito G."/>
            <person name="Buee M."/>
            <person name="Carver A."/>
            <person name="Chen C."/>
            <person name="Cichocki N."/>
            <person name="Clum A."/>
            <person name="Culley D."/>
            <person name="Crous P.W."/>
            <person name="Fauchery L."/>
            <person name="Girlanda M."/>
            <person name="Hayes R."/>
            <person name="Keri Z."/>
            <person name="Labutti K."/>
            <person name="Lipzen A."/>
            <person name="Lombard V."/>
            <person name="Magnuson J."/>
            <person name="Maillard F."/>
            <person name="Morin E."/>
            <person name="Murat C."/>
            <person name="Nolan M."/>
            <person name="Ohm R."/>
            <person name="Pangilinan J."/>
            <person name="Pereira M."/>
            <person name="Perotto S."/>
            <person name="Peter M."/>
            <person name="Riley R."/>
            <person name="Sitrit Y."/>
            <person name="Stielow B."/>
            <person name="Szollosi G."/>
            <person name="Zifcakova L."/>
            <person name="Stursova M."/>
            <person name="Spatafora J.W."/>
            <person name="Tedersoo L."/>
            <person name="Vaario L.-M."/>
            <person name="Yamada A."/>
            <person name="Yan M."/>
            <person name="Wang P."/>
            <person name="Xu J."/>
            <person name="Bruns T."/>
            <person name="Baldrian P."/>
            <person name="Vilgalys R."/>
            <person name="Henrissat B."/>
            <person name="Grigoriev I.V."/>
            <person name="Hibbett D."/>
            <person name="Nagy L.G."/>
            <person name="Martin F.M."/>
        </authorList>
    </citation>
    <scope>NUCLEOTIDE SEQUENCE</scope>
    <source>
        <strain evidence="2">UH-Tt-Lm1</strain>
    </source>
</reference>
<comment type="similarity">
    <text evidence="1">Belongs to the Cyclase 1 superfamily.</text>
</comment>
<gene>
    <name evidence="2" type="ORF">BJ322DRAFT_893910</name>
</gene>
<comment type="caution">
    <text evidence="2">The sequence shown here is derived from an EMBL/GenBank/DDBJ whole genome shotgun (WGS) entry which is preliminary data.</text>
</comment>
<protein>
    <recommendedName>
        <fullName evidence="4">Cyclase</fullName>
    </recommendedName>
</protein>
<evidence type="ECO:0000313" key="3">
    <source>
        <dbReference type="Proteomes" id="UP000736335"/>
    </source>
</evidence>
<dbReference type="OrthoDB" id="7108654at2759"/>
<sequence length="255" mass="29081">MSKIVDLTHTLTSKIHIYPEDPKFSAKPACQFPKGDGIRVHALRLGTHTGTHIDAPYHFYKRGMKVDEVPLEWLIGRPVVIDISSLVRGTDRFRVEWEHLEQFEDEIQRAGEGDKILLIRTGWDTWFSWTRSDTYLHHPYFTGDVAAKLLEHGIRIFGVDTLNPERTCLEPVWGEDTERYGEDPFALHHAILGSGGLKLIVENLANLQEIMEETPGKEWIVHFVPLKLGGLDGSPIRAYAIQQVGTPVSRSRRHF</sequence>
<dbReference type="GO" id="GO:0019441">
    <property type="term" value="P:L-tryptophan catabolic process to kynurenine"/>
    <property type="evidence" value="ECO:0007669"/>
    <property type="project" value="InterPro"/>
</dbReference>
<name>A0A9P6L606_9AGAM</name>
<accession>A0A9P6L606</accession>
<dbReference type="AlphaFoldDB" id="A0A9P6L606"/>
<dbReference type="Gene3D" id="3.50.30.50">
    <property type="entry name" value="Putative cyclase"/>
    <property type="match status" value="1"/>
</dbReference>
<dbReference type="Proteomes" id="UP000736335">
    <property type="component" value="Unassembled WGS sequence"/>
</dbReference>
<reference evidence="2" key="1">
    <citation type="journal article" date="2020" name="Nat. Commun.">
        <title>Large-scale genome sequencing of mycorrhizal fungi provides insights into the early evolution of symbiotic traits.</title>
        <authorList>
            <person name="Miyauchi S."/>
            <person name="Kiss E."/>
            <person name="Kuo A."/>
            <person name="Drula E."/>
            <person name="Kohler A."/>
            <person name="Sanchez-Garcia M."/>
            <person name="Morin E."/>
            <person name="Andreopoulos B."/>
            <person name="Barry K.W."/>
            <person name="Bonito G."/>
            <person name="Buee M."/>
            <person name="Carver A."/>
            <person name="Chen C."/>
            <person name="Cichocki N."/>
            <person name="Clum A."/>
            <person name="Culley D."/>
            <person name="Crous P.W."/>
            <person name="Fauchery L."/>
            <person name="Girlanda M."/>
            <person name="Hayes R.D."/>
            <person name="Keri Z."/>
            <person name="LaButti K."/>
            <person name="Lipzen A."/>
            <person name="Lombard V."/>
            <person name="Magnuson J."/>
            <person name="Maillard F."/>
            <person name="Murat C."/>
            <person name="Nolan M."/>
            <person name="Ohm R.A."/>
            <person name="Pangilinan J."/>
            <person name="Pereira M.F."/>
            <person name="Perotto S."/>
            <person name="Peter M."/>
            <person name="Pfister S."/>
            <person name="Riley R."/>
            <person name="Sitrit Y."/>
            <person name="Stielow J.B."/>
            <person name="Szollosi G."/>
            <person name="Zifcakova L."/>
            <person name="Stursova M."/>
            <person name="Spatafora J.W."/>
            <person name="Tedersoo L."/>
            <person name="Vaario L.M."/>
            <person name="Yamada A."/>
            <person name="Yan M."/>
            <person name="Wang P."/>
            <person name="Xu J."/>
            <person name="Bruns T."/>
            <person name="Baldrian P."/>
            <person name="Vilgalys R."/>
            <person name="Dunand C."/>
            <person name="Henrissat B."/>
            <person name="Grigoriev I.V."/>
            <person name="Hibbett D."/>
            <person name="Nagy L.G."/>
            <person name="Martin F.M."/>
        </authorList>
    </citation>
    <scope>NUCLEOTIDE SEQUENCE</scope>
    <source>
        <strain evidence="2">UH-Tt-Lm1</strain>
    </source>
</reference>
<keyword evidence="3" id="KW-1185">Reference proteome</keyword>
<evidence type="ECO:0008006" key="4">
    <source>
        <dbReference type="Google" id="ProtNLM"/>
    </source>
</evidence>
<organism evidence="2 3">
    <name type="scientific">Thelephora terrestris</name>
    <dbReference type="NCBI Taxonomy" id="56493"/>
    <lineage>
        <taxon>Eukaryota</taxon>
        <taxon>Fungi</taxon>
        <taxon>Dikarya</taxon>
        <taxon>Basidiomycota</taxon>
        <taxon>Agaricomycotina</taxon>
        <taxon>Agaricomycetes</taxon>
        <taxon>Thelephorales</taxon>
        <taxon>Thelephoraceae</taxon>
        <taxon>Thelephora</taxon>
    </lineage>
</organism>
<dbReference type="EMBL" id="WIUZ02000009">
    <property type="protein sequence ID" value="KAF9784095.1"/>
    <property type="molecule type" value="Genomic_DNA"/>
</dbReference>
<dbReference type="Pfam" id="PF04199">
    <property type="entry name" value="Cyclase"/>
    <property type="match status" value="1"/>
</dbReference>
<dbReference type="PANTHER" id="PTHR31118:SF12">
    <property type="entry name" value="CYCLASE-LIKE PROTEIN 2"/>
    <property type="match status" value="1"/>
</dbReference>
<dbReference type="GO" id="GO:0004061">
    <property type="term" value="F:arylformamidase activity"/>
    <property type="evidence" value="ECO:0007669"/>
    <property type="project" value="InterPro"/>
</dbReference>
<dbReference type="PANTHER" id="PTHR31118">
    <property type="entry name" value="CYCLASE-LIKE PROTEIN 2"/>
    <property type="match status" value="1"/>
</dbReference>